<organism evidence="18 19">
    <name type="scientific">Fasciolopsis buskii</name>
    <dbReference type="NCBI Taxonomy" id="27845"/>
    <lineage>
        <taxon>Eukaryota</taxon>
        <taxon>Metazoa</taxon>
        <taxon>Spiralia</taxon>
        <taxon>Lophotrochozoa</taxon>
        <taxon>Platyhelminthes</taxon>
        <taxon>Trematoda</taxon>
        <taxon>Digenea</taxon>
        <taxon>Plagiorchiida</taxon>
        <taxon>Echinostomata</taxon>
        <taxon>Echinostomatoidea</taxon>
        <taxon>Fasciolidae</taxon>
        <taxon>Fasciolopsis</taxon>
    </lineage>
</organism>
<evidence type="ECO:0000256" key="10">
    <source>
        <dbReference type="ARBA" id="ARBA00023204"/>
    </source>
</evidence>
<accession>A0A8E0VRQ5</accession>
<dbReference type="InterPro" id="IPR031327">
    <property type="entry name" value="MCM"/>
</dbReference>
<keyword evidence="10" id="KW-0234">DNA repair</keyword>
<comment type="caution">
    <text evidence="18">The sequence shown here is derived from an EMBL/GenBank/DDBJ whole genome shotgun (WGS) entry which is preliminary data.</text>
</comment>
<evidence type="ECO:0000256" key="11">
    <source>
        <dbReference type="ARBA" id="ARBA00023242"/>
    </source>
</evidence>
<dbReference type="InterPro" id="IPR001208">
    <property type="entry name" value="MCM_dom"/>
</dbReference>
<dbReference type="PANTHER" id="PTHR11630">
    <property type="entry name" value="DNA REPLICATION LICENSING FACTOR MCM FAMILY MEMBER"/>
    <property type="match status" value="1"/>
</dbReference>
<dbReference type="OrthoDB" id="271325at2759"/>
<evidence type="ECO:0000313" key="18">
    <source>
        <dbReference type="EMBL" id="KAA0200449.1"/>
    </source>
</evidence>
<evidence type="ECO:0000256" key="4">
    <source>
        <dbReference type="ARBA" id="ARBA00022741"/>
    </source>
</evidence>
<dbReference type="InterPro" id="IPR058768">
    <property type="entry name" value="MCM9_N"/>
</dbReference>
<gene>
    <name evidence="18" type="ORF">FBUS_04934</name>
</gene>
<evidence type="ECO:0000256" key="9">
    <source>
        <dbReference type="ARBA" id="ARBA00023125"/>
    </source>
</evidence>
<keyword evidence="4 15" id="KW-0547">Nucleotide-binding</keyword>
<reference evidence="18" key="1">
    <citation type="submission" date="2019-05" db="EMBL/GenBank/DDBJ databases">
        <title>Annotation for the trematode Fasciolopsis buski.</title>
        <authorList>
            <person name="Choi Y.-J."/>
        </authorList>
    </citation>
    <scope>NUCLEOTIDE SEQUENCE</scope>
    <source>
        <strain evidence="18">HT</strain>
        <tissue evidence="18">Whole worm</tissue>
    </source>
</reference>
<evidence type="ECO:0000256" key="2">
    <source>
        <dbReference type="ARBA" id="ARBA00008010"/>
    </source>
</evidence>
<dbReference type="SUPFAM" id="SSF52540">
    <property type="entry name" value="P-loop containing nucleoside triphosphate hydrolases"/>
    <property type="match status" value="1"/>
</dbReference>
<dbReference type="GO" id="GO:0000724">
    <property type="term" value="P:double-strand break repair via homologous recombination"/>
    <property type="evidence" value="ECO:0007669"/>
    <property type="project" value="TreeGrafter"/>
</dbReference>
<dbReference type="Gene3D" id="2.20.28.10">
    <property type="match status" value="1"/>
</dbReference>
<feature type="region of interest" description="Disordered" evidence="16">
    <location>
        <begin position="829"/>
        <end position="849"/>
    </location>
</feature>
<feature type="domain" description="MCM C-terminal AAA(+) ATPase" evidence="17">
    <location>
        <begin position="312"/>
        <end position="528"/>
    </location>
</feature>
<evidence type="ECO:0000256" key="15">
    <source>
        <dbReference type="RuleBase" id="RU004070"/>
    </source>
</evidence>
<evidence type="ECO:0000256" key="5">
    <source>
        <dbReference type="ARBA" id="ARBA00022763"/>
    </source>
</evidence>
<evidence type="ECO:0000256" key="1">
    <source>
        <dbReference type="ARBA" id="ARBA00004123"/>
    </source>
</evidence>
<proteinExistence type="inferred from homology"/>
<dbReference type="AlphaFoldDB" id="A0A8E0VRQ5"/>
<dbReference type="GO" id="GO:0017116">
    <property type="term" value="F:single-stranded DNA helicase activity"/>
    <property type="evidence" value="ECO:0007669"/>
    <property type="project" value="TreeGrafter"/>
</dbReference>
<dbReference type="SUPFAM" id="SSF50249">
    <property type="entry name" value="Nucleic acid-binding proteins"/>
    <property type="match status" value="1"/>
</dbReference>
<evidence type="ECO:0000259" key="17">
    <source>
        <dbReference type="PROSITE" id="PS50051"/>
    </source>
</evidence>
<feature type="compositionally biased region" description="Basic and acidic residues" evidence="16">
    <location>
        <begin position="840"/>
        <end position="849"/>
    </location>
</feature>
<dbReference type="GO" id="GO:0016787">
    <property type="term" value="F:hydrolase activity"/>
    <property type="evidence" value="ECO:0007669"/>
    <property type="project" value="UniProtKB-KW"/>
</dbReference>
<dbReference type="Gene3D" id="3.40.50.300">
    <property type="entry name" value="P-loop containing nucleotide triphosphate hydrolases"/>
    <property type="match status" value="1"/>
</dbReference>
<comment type="subcellular location">
    <subcellularLocation>
        <location evidence="1">Nucleus</location>
    </subcellularLocation>
</comment>
<comment type="similarity">
    <text evidence="2 15">Belongs to the MCM family.</text>
</comment>
<dbReference type="Pfam" id="PF00493">
    <property type="entry name" value="MCM"/>
    <property type="match status" value="1"/>
</dbReference>
<dbReference type="Pfam" id="PF17207">
    <property type="entry name" value="MCM_OB"/>
    <property type="match status" value="1"/>
</dbReference>
<name>A0A8E0VRQ5_9TREM</name>
<dbReference type="SMART" id="SM00350">
    <property type="entry name" value="MCM"/>
    <property type="match status" value="1"/>
</dbReference>
<dbReference type="GO" id="GO:0005524">
    <property type="term" value="F:ATP binding"/>
    <property type="evidence" value="ECO:0007669"/>
    <property type="project" value="UniProtKB-KW"/>
</dbReference>
<dbReference type="EC" id="3.6.4.12" evidence="3"/>
<evidence type="ECO:0000256" key="8">
    <source>
        <dbReference type="ARBA" id="ARBA00022840"/>
    </source>
</evidence>
<protein>
    <recommendedName>
        <fullName evidence="12">DNA helicase MCM9</fullName>
        <ecNumber evidence="3">3.6.4.12</ecNumber>
    </recommendedName>
    <alternativeName>
        <fullName evidence="13">Minichromosome maintenance 9</fullName>
    </alternativeName>
</protein>
<dbReference type="InterPro" id="IPR033762">
    <property type="entry name" value="MCM_OB"/>
</dbReference>
<dbReference type="InterPro" id="IPR012340">
    <property type="entry name" value="NA-bd_OB-fold"/>
</dbReference>
<dbReference type="GO" id="GO:0042555">
    <property type="term" value="C:MCM complex"/>
    <property type="evidence" value="ECO:0007669"/>
    <property type="project" value="TreeGrafter"/>
</dbReference>
<keyword evidence="8 15" id="KW-0067">ATP-binding</keyword>
<evidence type="ECO:0000256" key="6">
    <source>
        <dbReference type="ARBA" id="ARBA00022801"/>
    </source>
</evidence>
<dbReference type="SMART" id="SM00382">
    <property type="entry name" value="AAA"/>
    <property type="match status" value="1"/>
</dbReference>
<keyword evidence="11" id="KW-0539">Nucleus</keyword>
<feature type="compositionally biased region" description="Polar residues" evidence="16">
    <location>
        <begin position="829"/>
        <end position="839"/>
    </location>
</feature>
<evidence type="ECO:0000256" key="16">
    <source>
        <dbReference type="SAM" id="MobiDB-lite"/>
    </source>
</evidence>
<dbReference type="PROSITE" id="PS50051">
    <property type="entry name" value="MCM_2"/>
    <property type="match status" value="1"/>
</dbReference>
<dbReference type="PRINTS" id="PR01657">
    <property type="entry name" value="MCMFAMILY"/>
</dbReference>
<dbReference type="EMBL" id="LUCM01000522">
    <property type="protein sequence ID" value="KAA0200449.1"/>
    <property type="molecule type" value="Genomic_DNA"/>
</dbReference>
<evidence type="ECO:0000313" key="19">
    <source>
        <dbReference type="Proteomes" id="UP000728185"/>
    </source>
</evidence>
<evidence type="ECO:0000256" key="14">
    <source>
        <dbReference type="ARBA" id="ARBA00047995"/>
    </source>
</evidence>
<keyword evidence="9 15" id="KW-0238">DNA-binding</keyword>
<dbReference type="InterPro" id="IPR041562">
    <property type="entry name" value="MCM_lid"/>
</dbReference>
<evidence type="ECO:0000256" key="12">
    <source>
        <dbReference type="ARBA" id="ARBA00041085"/>
    </source>
</evidence>
<dbReference type="InterPro" id="IPR027417">
    <property type="entry name" value="P-loop_NTPase"/>
</dbReference>
<keyword evidence="7" id="KW-0347">Helicase</keyword>
<dbReference type="GO" id="GO:0005634">
    <property type="term" value="C:nucleus"/>
    <property type="evidence" value="ECO:0007669"/>
    <property type="project" value="UniProtKB-SubCell"/>
</dbReference>
<dbReference type="Gene3D" id="2.40.50.140">
    <property type="entry name" value="Nucleic acid-binding proteins"/>
    <property type="match status" value="1"/>
</dbReference>
<keyword evidence="6" id="KW-0378">Hydrolase</keyword>
<dbReference type="Proteomes" id="UP000728185">
    <property type="component" value="Unassembled WGS sequence"/>
</dbReference>
<dbReference type="PANTHER" id="PTHR11630:SF48">
    <property type="entry name" value="DNA HELICASE MCM9"/>
    <property type="match status" value="1"/>
</dbReference>
<dbReference type="Pfam" id="PF26066">
    <property type="entry name" value="MCM9_N"/>
    <property type="match status" value="1"/>
</dbReference>
<keyword evidence="5" id="KW-0227">DNA damage</keyword>
<dbReference type="InterPro" id="IPR003593">
    <property type="entry name" value="AAA+_ATPase"/>
</dbReference>
<comment type="catalytic activity">
    <reaction evidence="14">
        <text>ATP + H2O = ADP + phosphate + H(+)</text>
        <dbReference type="Rhea" id="RHEA:13065"/>
        <dbReference type="ChEBI" id="CHEBI:15377"/>
        <dbReference type="ChEBI" id="CHEBI:15378"/>
        <dbReference type="ChEBI" id="CHEBI:30616"/>
        <dbReference type="ChEBI" id="CHEBI:43474"/>
        <dbReference type="ChEBI" id="CHEBI:456216"/>
        <dbReference type="EC" id="3.6.4.12"/>
    </reaction>
</comment>
<dbReference type="Pfam" id="PF17855">
    <property type="entry name" value="MCM_lid"/>
    <property type="match status" value="1"/>
</dbReference>
<keyword evidence="19" id="KW-1185">Reference proteome</keyword>
<evidence type="ECO:0000256" key="13">
    <source>
        <dbReference type="ARBA" id="ARBA00042301"/>
    </source>
</evidence>
<evidence type="ECO:0000256" key="7">
    <source>
        <dbReference type="ARBA" id="ARBA00022806"/>
    </source>
</evidence>
<dbReference type="GO" id="GO:0003697">
    <property type="term" value="F:single-stranded DNA binding"/>
    <property type="evidence" value="ECO:0007669"/>
    <property type="project" value="TreeGrafter"/>
</dbReference>
<sequence>MPPHMEDQKSRDFVVSLFHDYLLREHRSDLLRLSSSSSLEHQSVVIHFSCLCEFDGVFSELLLVRPHDTLSLLDEGLRIALNADCLSSEKSSSSSKSTYDHVHVRLKALPVIPEVHRNTIPWSVDVGKFVALRATVSRVGPLQVFQERVRYACSKCGFQFLVHAKVDQNYKLCPPRFCPNREQGCRSTVMKPLPEKTFHAKNYQEIRVHERFRCLSVGLMPRSIVVCLEDDLLEVVKPGDDVIVNGVVIRRWQTPHDGAPCEISLAIKANYVENLSELKTGVSSNRLSTERIVEFESFWSKHSNSWNDALDARNQLVRSICPDVCGLYLIKLSLALILAGAPEWTAATSEGSLNSTGLKSRVRGSPHILLIGDPGTAKSVLLRAATDLSSRAVLTTATGTTAAGLTATAVRDSHGWALEAGALVLADGGLCAIDEFTALHGTHRAAVHEAMEQQTISLAKAGLIARLNCRCSVLAAANPPNLFAGGAMDDQEEDFGLPTPLLSRFDLIWRLVDPIDSAKWDKKVADFVLKLDKSPNANFDSEVDSYWSVDRLREYFVWIRHEFQPQLSLQAASLLQRYYVWRRRHVTPIFGAQQTTLYGRSTLRLLESLVRLAKAHARLMARRIAGMEDAIVAIALVDASLQSTSSSMAIPSVIGQDNEEMTTSEAIVSADLPVNAGEEFSRWERGICRSLEEIEPANAELNLEIPEEDEQISASPSPPHAPEDRKSLAEHFSVEFNSPLKPETVNSLSIPSIFPPPPKTAELDFGISLSFGPMITSTQTTEYDQLNDSRAAVEWTDLPITGQPVISWPEPVSKFPSYSRKHFCGTVIGQSDNDSPSVNRSEKENILEGKPYEVLQSSNADYSVRTDGEVSGSSKRARFTELCSQKLTENSGQYPKDNHISPPLRNMPILRLKKLADVQLTNEDFEIDI</sequence>
<evidence type="ECO:0000256" key="3">
    <source>
        <dbReference type="ARBA" id="ARBA00012551"/>
    </source>
</evidence>